<feature type="transmembrane region" description="Helical" evidence="9">
    <location>
        <begin position="310"/>
        <end position="329"/>
    </location>
</feature>
<feature type="transmembrane region" description="Helical" evidence="9">
    <location>
        <begin position="94"/>
        <end position="114"/>
    </location>
</feature>
<protein>
    <submittedName>
        <fullName evidence="10">BCCT transporter</fullName>
    </submittedName>
</protein>
<feature type="compositionally biased region" description="Gly residues" evidence="8">
    <location>
        <begin position="1"/>
        <end position="10"/>
    </location>
</feature>
<dbReference type="EMBL" id="CP000088">
    <property type="protein sequence ID" value="AAZ54222.1"/>
    <property type="molecule type" value="Genomic_DNA"/>
</dbReference>
<dbReference type="GO" id="GO:0005886">
    <property type="term" value="C:plasma membrane"/>
    <property type="evidence" value="ECO:0007669"/>
    <property type="project" value="UniProtKB-SubCell"/>
</dbReference>
<comment type="subcellular location">
    <subcellularLocation>
        <location evidence="1">Cell membrane</location>
        <topology evidence="1">Multi-pass membrane protein</topology>
    </subcellularLocation>
</comment>
<accession>Q47TJ2</accession>
<comment type="similarity">
    <text evidence="2">Belongs to the BCCT transporter (TC 2.A.15) family.</text>
</comment>
<feature type="transmembrane region" description="Helical" evidence="9">
    <location>
        <begin position="239"/>
        <end position="262"/>
    </location>
</feature>
<dbReference type="PANTHER" id="PTHR30047">
    <property type="entry name" value="HIGH-AFFINITY CHOLINE TRANSPORT PROTEIN-RELATED"/>
    <property type="match status" value="1"/>
</dbReference>
<feature type="compositionally biased region" description="Polar residues" evidence="8">
    <location>
        <begin position="22"/>
        <end position="34"/>
    </location>
</feature>
<dbReference type="GO" id="GO:0022857">
    <property type="term" value="F:transmembrane transporter activity"/>
    <property type="evidence" value="ECO:0007669"/>
    <property type="project" value="InterPro"/>
</dbReference>
<feature type="region of interest" description="Disordered" evidence="8">
    <location>
        <begin position="579"/>
        <end position="602"/>
    </location>
</feature>
<keyword evidence="4" id="KW-1003">Cell membrane</keyword>
<feature type="transmembrane region" description="Helical" evidence="9">
    <location>
        <begin position="445"/>
        <end position="466"/>
    </location>
</feature>
<evidence type="ECO:0000256" key="6">
    <source>
        <dbReference type="ARBA" id="ARBA00022989"/>
    </source>
</evidence>
<evidence type="ECO:0000256" key="1">
    <source>
        <dbReference type="ARBA" id="ARBA00004651"/>
    </source>
</evidence>
<dbReference type="NCBIfam" id="TIGR00842">
    <property type="entry name" value="bcct"/>
    <property type="match status" value="1"/>
</dbReference>
<evidence type="ECO:0000256" key="2">
    <source>
        <dbReference type="ARBA" id="ARBA00005658"/>
    </source>
</evidence>
<evidence type="ECO:0000256" key="9">
    <source>
        <dbReference type="SAM" id="Phobius"/>
    </source>
</evidence>
<feature type="transmembrane region" description="Helical" evidence="9">
    <location>
        <begin position="55"/>
        <end position="74"/>
    </location>
</feature>
<evidence type="ECO:0000313" key="10">
    <source>
        <dbReference type="EMBL" id="AAZ54222.1"/>
    </source>
</evidence>
<dbReference type="KEGG" id="tfu:Tfu_0184"/>
<organism evidence="10">
    <name type="scientific">Thermobifida fusca (strain YX)</name>
    <dbReference type="NCBI Taxonomy" id="269800"/>
    <lineage>
        <taxon>Bacteria</taxon>
        <taxon>Bacillati</taxon>
        <taxon>Actinomycetota</taxon>
        <taxon>Actinomycetes</taxon>
        <taxon>Streptosporangiales</taxon>
        <taxon>Nocardiopsidaceae</taxon>
        <taxon>Thermobifida</taxon>
    </lineage>
</organism>
<keyword evidence="5 9" id="KW-0812">Transmembrane</keyword>
<dbReference type="AlphaFoldDB" id="Q47TJ2"/>
<evidence type="ECO:0000256" key="3">
    <source>
        <dbReference type="ARBA" id="ARBA00022448"/>
    </source>
</evidence>
<evidence type="ECO:0000256" key="8">
    <source>
        <dbReference type="SAM" id="MobiDB-lite"/>
    </source>
</evidence>
<keyword evidence="3" id="KW-0813">Transport</keyword>
<name>Q47TJ2_THEFY</name>
<proteinExistence type="inferred from homology"/>
<keyword evidence="7 9" id="KW-0472">Membrane</keyword>
<feature type="transmembrane region" description="Helical" evidence="9">
    <location>
        <begin position="366"/>
        <end position="384"/>
    </location>
</feature>
<reference evidence="10" key="1">
    <citation type="submission" date="2005-07" db="EMBL/GenBank/DDBJ databases">
        <title>Complete sequence of Thermobifida fusca YX.</title>
        <authorList>
            <consortium name="US DOE Joint Genome Institute"/>
            <person name="Copeland A."/>
            <person name="Lucas S."/>
            <person name="Lapidus A."/>
            <person name="Barry K."/>
            <person name="Detter J.C."/>
            <person name="Glavina T."/>
            <person name="Hammon N."/>
            <person name="Israni S."/>
            <person name="Pitluck S."/>
            <person name="Di Bartolo G."/>
            <person name="Chain P."/>
            <person name="Schmutz J."/>
            <person name="Larimer F."/>
            <person name="Land M."/>
            <person name="Lykidis A."/>
            <person name="Richardson P."/>
        </authorList>
    </citation>
    <scope>NUCLEOTIDE SEQUENCE</scope>
    <source>
        <strain evidence="10">YX</strain>
    </source>
</reference>
<feature type="transmembrane region" description="Helical" evidence="9">
    <location>
        <begin position="520"/>
        <end position="544"/>
    </location>
</feature>
<feature type="transmembrane region" description="Helical" evidence="9">
    <location>
        <begin position="274"/>
        <end position="298"/>
    </location>
</feature>
<feature type="region of interest" description="Disordered" evidence="8">
    <location>
        <begin position="1"/>
        <end position="38"/>
    </location>
</feature>
<dbReference type="STRING" id="269800.Tfu_0184"/>
<sequence>MHRACRGGGATPRQDVVVRPTHGSSDTTTNSADNQDLLWEPPPVLEAERPPRTDWAVFLTAAAFTLAFVAWGAISDETLAQVAENLLAGLMRYGGWAFVLVAGVFVVFALWLAFSKYGQIPLGREGEEPQYTTVSWVAMMFATGMGIGLVFYGVAEPLAHYVTPPPGTDAASESQRTLTAIATTLFHWTLYPWGIYAVVGLAIAYTTFRRGHSQLISAAFIPLFGERAAKGPLGKAVDVIAILATLFGSACSLGLGALQIAGGFQTLGWTSQTTFGLLFLIIAAIMACYLVSAVSGIARGIKWLSNTNMVMAVLLLVFVLVTGPTVYILDLVPGAVATFFQDFFEMAGRTQAVGGNTAEWLSTWTVFYWAWWISWTPFVGLFIAKISRGRTIREFVAGVIVVPSVVSLIWFVIFGCTAIHFQQSGVDLAASNQIEAQFYGMLQNLPWSGVVNVVLAVLVAIFFITGADSASIVMGTLTQGGVDKPRLAMTVLWGMLIAAVAAIMLLVGEGGSTAIDGLQNITILGAAPWAIVMLLLCVALLKGLRRDPLAVRERKARELMDEAVITGARTYGESGFQFPVAPARREEAPPPPRKGDGDASET</sequence>
<feature type="transmembrane region" description="Helical" evidence="9">
    <location>
        <begin position="190"/>
        <end position="208"/>
    </location>
</feature>
<keyword evidence="6 9" id="KW-1133">Transmembrane helix</keyword>
<evidence type="ECO:0000256" key="7">
    <source>
        <dbReference type="ARBA" id="ARBA00023136"/>
    </source>
</evidence>
<evidence type="ECO:0000256" key="5">
    <source>
        <dbReference type="ARBA" id="ARBA00022692"/>
    </source>
</evidence>
<dbReference type="PANTHER" id="PTHR30047:SF7">
    <property type="entry name" value="HIGH-AFFINITY CHOLINE TRANSPORT PROTEIN"/>
    <property type="match status" value="1"/>
</dbReference>
<feature type="transmembrane region" description="Helical" evidence="9">
    <location>
        <begin position="487"/>
        <end position="508"/>
    </location>
</feature>
<dbReference type="HOGENOM" id="CLU_010118_4_0_11"/>
<gene>
    <name evidence="10" type="ordered locus">Tfu_0184</name>
</gene>
<feature type="transmembrane region" description="Helical" evidence="9">
    <location>
        <begin position="396"/>
        <end position="421"/>
    </location>
</feature>
<dbReference type="Pfam" id="PF02028">
    <property type="entry name" value="BCCT"/>
    <property type="match status" value="1"/>
</dbReference>
<dbReference type="eggNOG" id="COG1292">
    <property type="taxonomic scope" value="Bacteria"/>
</dbReference>
<feature type="compositionally biased region" description="Basic and acidic residues" evidence="8">
    <location>
        <begin position="583"/>
        <end position="602"/>
    </location>
</feature>
<dbReference type="InterPro" id="IPR000060">
    <property type="entry name" value="BCCT_transptr"/>
</dbReference>
<evidence type="ECO:0000256" key="4">
    <source>
        <dbReference type="ARBA" id="ARBA00022475"/>
    </source>
</evidence>
<feature type="transmembrane region" description="Helical" evidence="9">
    <location>
        <begin position="134"/>
        <end position="155"/>
    </location>
</feature>